<evidence type="ECO:0000313" key="2">
    <source>
        <dbReference type="Proteomes" id="UP000799755"/>
    </source>
</evidence>
<dbReference type="Proteomes" id="UP000799755">
    <property type="component" value="Unassembled WGS sequence"/>
</dbReference>
<proteinExistence type="predicted"/>
<dbReference type="EMBL" id="MU003507">
    <property type="protein sequence ID" value="KAF2470677.1"/>
    <property type="molecule type" value="Genomic_DNA"/>
</dbReference>
<name>A0ACB6QX80_9PLEO</name>
<evidence type="ECO:0000313" key="1">
    <source>
        <dbReference type="EMBL" id="KAF2470677.1"/>
    </source>
</evidence>
<accession>A0ACB6QX80</accession>
<sequence>MKIIIVLLITLSTFQNAIAHYVLSRFIANETIFPEWKYVRRVTPNTTTPLAEHTYPHYDISSPNIRCGRGAGTSGPGSEIATVVAGSVVGFRLDLWNAPYVMFHDGPLLAYMSKSPEQTRDGLKEYDGGGEWFKIAQRGPYNKTRWFAEYNKRFSEFNFTVPPTTPPGFYLLRGESIYPHDTFNRTQFYMNCASVEIVGGIESESEPGPLVRFPGAYDDYDEGIWVPGEVWNRTDLSRYKMPGPEIWGAGV</sequence>
<protein>
    <submittedName>
        <fullName evidence="1">Uncharacterized protein</fullName>
    </submittedName>
</protein>
<reference evidence="1" key="1">
    <citation type="journal article" date="2020" name="Stud. Mycol.">
        <title>101 Dothideomycetes genomes: a test case for predicting lifestyles and emergence of pathogens.</title>
        <authorList>
            <person name="Haridas S."/>
            <person name="Albert R."/>
            <person name="Binder M."/>
            <person name="Bloem J."/>
            <person name="Labutti K."/>
            <person name="Salamov A."/>
            <person name="Andreopoulos B."/>
            <person name="Baker S."/>
            <person name="Barry K."/>
            <person name="Bills G."/>
            <person name="Bluhm B."/>
            <person name="Cannon C."/>
            <person name="Castanera R."/>
            <person name="Culley D."/>
            <person name="Daum C."/>
            <person name="Ezra D."/>
            <person name="Gonzalez J."/>
            <person name="Henrissat B."/>
            <person name="Kuo A."/>
            <person name="Liang C."/>
            <person name="Lipzen A."/>
            <person name="Lutzoni F."/>
            <person name="Magnuson J."/>
            <person name="Mondo S."/>
            <person name="Nolan M."/>
            <person name="Ohm R."/>
            <person name="Pangilinan J."/>
            <person name="Park H.-J."/>
            <person name="Ramirez L."/>
            <person name="Alfaro M."/>
            <person name="Sun H."/>
            <person name="Tritt A."/>
            <person name="Yoshinaga Y."/>
            <person name="Zwiers L.-H."/>
            <person name="Turgeon B."/>
            <person name="Goodwin S."/>
            <person name="Spatafora J."/>
            <person name="Crous P."/>
            <person name="Grigoriev I."/>
        </authorList>
    </citation>
    <scope>NUCLEOTIDE SEQUENCE</scope>
    <source>
        <strain evidence="1">ATCC 200398</strain>
    </source>
</reference>
<gene>
    <name evidence="1" type="ORF">BDR25DRAFT_369117</name>
</gene>
<organism evidence="1 2">
    <name type="scientific">Lindgomyces ingoldianus</name>
    <dbReference type="NCBI Taxonomy" id="673940"/>
    <lineage>
        <taxon>Eukaryota</taxon>
        <taxon>Fungi</taxon>
        <taxon>Dikarya</taxon>
        <taxon>Ascomycota</taxon>
        <taxon>Pezizomycotina</taxon>
        <taxon>Dothideomycetes</taxon>
        <taxon>Pleosporomycetidae</taxon>
        <taxon>Pleosporales</taxon>
        <taxon>Lindgomycetaceae</taxon>
        <taxon>Lindgomyces</taxon>
    </lineage>
</organism>
<keyword evidence="2" id="KW-1185">Reference proteome</keyword>
<comment type="caution">
    <text evidence="1">The sequence shown here is derived from an EMBL/GenBank/DDBJ whole genome shotgun (WGS) entry which is preliminary data.</text>
</comment>